<comment type="caution">
    <text evidence="10">The sequence shown here is derived from an EMBL/GenBank/DDBJ whole genome shotgun (WGS) entry which is preliminary data.</text>
</comment>
<dbReference type="InterPro" id="IPR000014">
    <property type="entry name" value="PAS"/>
</dbReference>
<dbReference type="SUPFAM" id="SSF55785">
    <property type="entry name" value="PYP-like sensor domain (PAS domain)"/>
    <property type="match status" value="1"/>
</dbReference>
<dbReference type="Gene3D" id="6.10.340.10">
    <property type="match status" value="1"/>
</dbReference>
<feature type="region of interest" description="Disordered" evidence="5">
    <location>
        <begin position="855"/>
        <end position="895"/>
    </location>
</feature>
<evidence type="ECO:0000259" key="9">
    <source>
        <dbReference type="PROSITE" id="PS50885"/>
    </source>
</evidence>
<evidence type="ECO:0000256" key="1">
    <source>
        <dbReference type="ARBA" id="ARBA00022481"/>
    </source>
</evidence>
<reference evidence="10 11" key="1">
    <citation type="submission" date="2015-05" db="EMBL/GenBank/DDBJ databases">
        <title>Genome sequencing and analysis of members of genus Stenotrophomonas.</title>
        <authorList>
            <person name="Patil P.P."/>
            <person name="Midha S."/>
            <person name="Patil P.B."/>
        </authorList>
    </citation>
    <scope>NUCLEOTIDE SEQUENCE [LARGE SCALE GENOMIC DNA]</scope>
    <source>
        <strain evidence="10 11">DSM 12575</strain>
    </source>
</reference>
<name>A0ABR5NFS3_9GAMM</name>
<dbReference type="CDD" id="cd06225">
    <property type="entry name" value="HAMP"/>
    <property type="match status" value="1"/>
</dbReference>
<dbReference type="InterPro" id="IPR035965">
    <property type="entry name" value="PAS-like_dom_sf"/>
</dbReference>
<dbReference type="InterPro" id="IPR004090">
    <property type="entry name" value="Chemotax_Me-accpt_rcpt"/>
</dbReference>
<dbReference type="Gene3D" id="1.10.287.950">
    <property type="entry name" value="Methyl-accepting chemotaxis protein"/>
    <property type="match status" value="1"/>
</dbReference>
<evidence type="ECO:0000259" key="7">
    <source>
        <dbReference type="PROSITE" id="PS50111"/>
    </source>
</evidence>
<keyword evidence="2 4" id="KW-0807">Transducer</keyword>
<dbReference type="InterPro" id="IPR004089">
    <property type="entry name" value="MCPsignal_dom"/>
</dbReference>
<keyword evidence="11" id="KW-1185">Reference proteome</keyword>
<dbReference type="CDD" id="cd11386">
    <property type="entry name" value="MCP_signal"/>
    <property type="match status" value="1"/>
</dbReference>
<proteinExistence type="inferred from homology"/>
<dbReference type="Pfam" id="PF18947">
    <property type="entry name" value="HAMP_2"/>
    <property type="match status" value="1"/>
</dbReference>
<dbReference type="Proteomes" id="UP000050902">
    <property type="component" value="Unassembled WGS sequence"/>
</dbReference>
<dbReference type="Pfam" id="PF22673">
    <property type="entry name" value="MCP-like_PDC_1"/>
    <property type="match status" value="1"/>
</dbReference>
<evidence type="ECO:0000259" key="8">
    <source>
        <dbReference type="PROSITE" id="PS50112"/>
    </source>
</evidence>
<comment type="similarity">
    <text evidence="3">Belongs to the methyl-accepting chemotaxis (MCP) protein family.</text>
</comment>
<dbReference type="InterPro" id="IPR051310">
    <property type="entry name" value="MCP_chemotaxis"/>
</dbReference>
<feature type="domain" description="PAS" evidence="8">
    <location>
        <begin position="387"/>
        <end position="429"/>
    </location>
</feature>
<evidence type="ECO:0000256" key="2">
    <source>
        <dbReference type="ARBA" id="ARBA00023224"/>
    </source>
</evidence>
<dbReference type="PANTHER" id="PTHR43531:SF14">
    <property type="entry name" value="METHYL-ACCEPTING CHEMOTAXIS PROTEIN I-RELATED"/>
    <property type="match status" value="1"/>
</dbReference>
<dbReference type="Pfam" id="PF00672">
    <property type="entry name" value="HAMP"/>
    <property type="match status" value="1"/>
</dbReference>
<dbReference type="SUPFAM" id="SSF158472">
    <property type="entry name" value="HAMP domain-like"/>
    <property type="match status" value="1"/>
</dbReference>
<protein>
    <submittedName>
        <fullName evidence="10">Chemotaxis protein</fullName>
    </submittedName>
</protein>
<feature type="domain" description="HAMP" evidence="9">
    <location>
        <begin position="327"/>
        <end position="379"/>
    </location>
</feature>
<organism evidence="10 11">
    <name type="scientific">Stenotrophomonas nitritireducens</name>
    <dbReference type="NCBI Taxonomy" id="83617"/>
    <lineage>
        <taxon>Bacteria</taxon>
        <taxon>Pseudomonadati</taxon>
        <taxon>Pseudomonadota</taxon>
        <taxon>Gammaproteobacteria</taxon>
        <taxon>Lysobacterales</taxon>
        <taxon>Lysobacteraceae</taxon>
        <taxon>Stenotrophomonas</taxon>
    </lineage>
</organism>
<accession>A0ABR5NFS3</accession>
<dbReference type="Pfam" id="PF13188">
    <property type="entry name" value="PAS_8"/>
    <property type="match status" value="1"/>
</dbReference>
<evidence type="ECO:0000256" key="3">
    <source>
        <dbReference type="ARBA" id="ARBA00029447"/>
    </source>
</evidence>
<dbReference type="RefSeq" id="WP_057505381.1">
    <property type="nucleotide sequence ID" value="NZ_LDJG01000035.1"/>
</dbReference>
<dbReference type="PROSITE" id="PS50885">
    <property type="entry name" value="HAMP"/>
    <property type="match status" value="2"/>
</dbReference>
<dbReference type="PROSITE" id="PS50112">
    <property type="entry name" value="PAS"/>
    <property type="match status" value="1"/>
</dbReference>
<dbReference type="EMBL" id="LDJG01000035">
    <property type="protein sequence ID" value="KRG54134.1"/>
    <property type="molecule type" value="Genomic_DNA"/>
</dbReference>
<dbReference type="PRINTS" id="PR00260">
    <property type="entry name" value="CHEMTRNSDUCR"/>
</dbReference>
<sequence length="895" mass="95413">MLGVALIALLSFGVTAAISYWKSSHALLSSSQEGMRNLAGLEAGRMSAGLTEAYDTARTLAGTLRLQHEQGILTRPAVSSLLRQQLLDHPDWLGVSTLWEADAFDGADAAHTGDEAHDQSGRFMSYWAWADGVPFTEALHGYDVAGDGDWYLKPREAKQPMLMEPFTYAINGKQVLMTTLAMPIVEDGRFLGVVTVDFALSALQERLSQLSPMGEGHVELLSPAGSVLASRDPAEIGKQREDAATRAMLARISKGEVSEAFTPDADGNVAVYVPIQVGDTAQRFALGVVVPQALLTRQAHVLLYIVAAVGLLAALVLCVALFVLLRRQVVLPLATAAGVADDIAHGKLDGRIEVTRRDEIGTLLRSMQTMQGNLRDRIERDAAVAAENLRIRSALDDVTTSVMIADADLNIIYANRPLFQMLGKAEQDMRRDLPNFDMKTLIGSNIDVFHKHPPHQRKLLGDLRGTHRAQITVGNHVMRQIINPVTDGDGRRLGYVVEWDDRTAEVQVEREVSGIVAAAANGELSGRIVLDGKSGFLLQLSEQLNDLLDSFAASVGQVSTLLGALSQGDLTARMEGDYQGVFARIRDDANATVDQLTSIVGRIQGASSAISGAAGEIASGNNDLSRRTEQQAANLEETAASMEELTSTVRQNAEHARQANQLAQGAAGVASQGGQVVGLVVTTMADIEASSKKIADIISVIDGIAFQTNILALNAAVEAARAGEQGRGFAVVASEVRTLAQRSAGAAKEIKDLIENSVGKVSEGSQLVHQAGTTMGEIVTSVQRVTDIMAEISAASQEQSAGIEQVNQTVMQMDETTQQNAALVEEATAAARSMEEQASLLAGAVAEFRTHAIAAAPNARKASPRSAPQPTPPRPKASLRSREAATAEVGDWQEF</sequence>
<dbReference type="CDD" id="cd18774">
    <property type="entry name" value="PDC2_HK_sensor"/>
    <property type="match status" value="1"/>
</dbReference>
<evidence type="ECO:0000256" key="5">
    <source>
        <dbReference type="SAM" id="MobiDB-lite"/>
    </source>
</evidence>
<dbReference type="SUPFAM" id="SSF58104">
    <property type="entry name" value="Methyl-accepting chemotaxis protein (MCP) signaling domain"/>
    <property type="match status" value="1"/>
</dbReference>
<feature type="domain" description="HAMP" evidence="9">
    <location>
        <begin position="549"/>
        <end position="601"/>
    </location>
</feature>
<feature type="domain" description="Methyl-accepting transducer" evidence="7">
    <location>
        <begin position="606"/>
        <end position="835"/>
    </location>
</feature>
<evidence type="ECO:0000256" key="6">
    <source>
        <dbReference type="SAM" id="Phobius"/>
    </source>
</evidence>
<gene>
    <name evidence="10" type="ORF">ABB22_16775</name>
</gene>
<keyword evidence="6" id="KW-0472">Membrane</keyword>
<evidence type="ECO:0000313" key="10">
    <source>
        <dbReference type="EMBL" id="KRG54134.1"/>
    </source>
</evidence>
<dbReference type="SMART" id="SM00304">
    <property type="entry name" value="HAMP"/>
    <property type="match status" value="2"/>
</dbReference>
<feature type="transmembrane region" description="Helical" evidence="6">
    <location>
        <begin position="301"/>
        <end position="325"/>
    </location>
</feature>
<dbReference type="SMART" id="SM00283">
    <property type="entry name" value="MA"/>
    <property type="match status" value="1"/>
</dbReference>
<keyword evidence="1" id="KW-0488">Methylation</keyword>
<evidence type="ECO:0000313" key="11">
    <source>
        <dbReference type="Proteomes" id="UP000050902"/>
    </source>
</evidence>
<dbReference type="PANTHER" id="PTHR43531">
    <property type="entry name" value="PROTEIN ICFG"/>
    <property type="match status" value="1"/>
</dbReference>
<dbReference type="PROSITE" id="PS50111">
    <property type="entry name" value="CHEMOTAXIS_TRANSDUC_2"/>
    <property type="match status" value="1"/>
</dbReference>
<keyword evidence="6" id="KW-1133">Transmembrane helix</keyword>
<keyword evidence="6" id="KW-0812">Transmembrane</keyword>
<dbReference type="Pfam" id="PF00015">
    <property type="entry name" value="MCPsignal"/>
    <property type="match status" value="1"/>
</dbReference>
<dbReference type="InterPro" id="IPR003660">
    <property type="entry name" value="HAMP_dom"/>
</dbReference>
<dbReference type="CDD" id="cd12913">
    <property type="entry name" value="PDC1_MCP_like"/>
    <property type="match status" value="1"/>
</dbReference>
<dbReference type="Gene3D" id="3.30.450.20">
    <property type="entry name" value="PAS domain"/>
    <property type="match status" value="3"/>
</dbReference>
<evidence type="ECO:0000256" key="4">
    <source>
        <dbReference type="PROSITE-ProRule" id="PRU00284"/>
    </source>
</evidence>